<comment type="caution">
    <text evidence="7">The sequence shown here is derived from an EMBL/GenBank/DDBJ whole genome shotgun (WGS) entry which is preliminary data.</text>
</comment>
<dbReference type="PANTHER" id="PTHR30417:SF1">
    <property type="entry name" value="N-ACETYLMURAMOYL-L-ALANINE AMIDASE AMID"/>
    <property type="match status" value="1"/>
</dbReference>
<dbReference type="CDD" id="cd06583">
    <property type="entry name" value="PGRP"/>
    <property type="match status" value="1"/>
</dbReference>
<keyword evidence="8" id="KW-1185">Reference proteome</keyword>
<dbReference type="PANTHER" id="PTHR30417">
    <property type="entry name" value="N-ACETYLMURAMOYL-L-ALANINE AMIDASE AMID"/>
    <property type="match status" value="1"/>
</dbReference>
<name>A0ABR7HWN4_9FIRM</name>
<reference evidence="7 8" key="1">
    <citation type="submission" date="2020-08" db="EMBL/GenBank/DDBJ databases">
        <title>Genome public.</title>
        <authorList>
            <person name="Liu C."/>
            <person name="Sun Q."/>
        </authorList>
    </citation>
    <scope>NUCLEOTIDE SEQUENCE [LARGE SCALE GENOMIC DNA]</scope>
    <source>
        <strain evidence="7 8">New-38</strain>
    </source>
</reference>
<keyword evidence="5" id="KW-0812">Transmembrane</keyword>
<evidence type="ECO:0000256" key="5">
    <source>
        <dbReference type="SAM" id="Phobius"/>
    </source>
</evidence>
<evidence type="ECO:0000256" key="4">
    <source>
        <dbReference type="ARBA" id="ARBA00023316"/>
    </source>
</evidence>
<comment type="catalytic activity">
    <reaction evidence="1">
        <text>Hydrolyzes the link between N-acetylmuramoyl residues and L-amino acid residues in certain cell-wall glycopeptides.</text>
        <dbReference type="EC" id="3.5.1.28"/>
    </reaction>
</comment>
<dbReference type="InterPro" id="IPR002502">
    <property type="entry name" value="Amidase_domain"/>
</dbReference>
<organism evidence="7 8">
    <name type="scientific">Pseudoflavonifractor hominis</name>
    <dbReference type="NCBI Taxonomy" id="2763059"/>
    <lineage>
        <taxon>Bacteria</taxon>
        <taxon>Bacillati</taxon>
        <taxon>Bacillota</taxon>
        <taxon>Clostridia</taxon>
        <taxon>Eubacteriales</taxon>
        <taxon>Oscillospiraceae</taxon>
        <taxon>Pseudoflavonifractor</taxon>
    </lineage>
</organism>
<evidence type="ECO:0000256" key="1">
    <source>
        <dbReference type="ARBA" id="ARBA00001561"/>
    </source>
</evidence>
<dbReference type="RefSeq" id="WP_101691022.1">
    <property type="nucleotide sequence ID" value="NZ_JACOPR010000011.1"/>
</dbReference>
<sequence length="226" mass="25541">MAQQRGGKRLASREKQQVRRGNPFILPAILGVIVLVLLGIKLALPQFLSSAPTPPDWVTQELLEINPFSRPGTKLEEVTGIIVHYVGNPGTTAEQNRSFFAGLAQQEPAAEGEPDSNTYASSHFLIGLDGEIIQCIPLDEWSYCTSQRNKDTISIECCHPDEEGAFTEATYQSLLKLVHWLQEEFHLSTDQVIRHYDVTGKECPRYYVEHPEQWEQFKADLDQMQD</sequence>
<protein>
    <recommendedName>
        <fullName evidence="2">N-acetylmuramoyl-L-alanine amidase</fullName>
        <ecNumber evidence="2">3.5.1.28</ecNumber>
    </recommendedName>
</protein>
<dbReference type="SMART" id="SM00644">
    <property type="entry name" value="Ami_2"/>
    <property type="match status" value="1"/>
</dbReference>
<evidence type="ECO:0000313" key="7">
    <source>
        <dbReference type="EMBL" id="MBC5731923.1"/>
    </source>
</evidence>
<dbReference type="Pfam" id="PF01510">
    <property type="entry name" value="Amidase_2"/>
    <property type="match status" value="1"/>
</dbReference>
<evidence type="ECO:0000259" key="6">
    <source>
        <dbReference type="SMART" id="SM00644"/>
    </source>
</evidence>
<dbReference type="EC" id="3.5.1.28" evidence="2"/>
<proteinExistence type="predicted"/>
<evidence type="ECO:0000256" key="3">
    <source>
        <dbReference type="ARBA" id="ARBA00022801"/>
    </source>
</evidence>
<feature type="transmembrane region" description="Helical" evidence="5">
    <location>
        <begin position="21"/>
        <end position="44"/>
    </location>
</feature>
<dbReference type="InterPro" id="IPR036505">
    <property type="entry name" value="Amidase/PGRP_sf"/>
</dbReference>
<dbReference type="Proteomes" id="UP000660021">
    <property type="component" value="Unassembled WGS sequence"/>
</dbReference>
<keyword evidence="3" id="KW-0378">Hydrolase</keyword>
<keyword evidence="4" id="KW-0961">Cell wall biogenesis/degradation</keyword>
<dbReference type="EMBL" id="JACOPR010000011">
    <property type="protein sequence ID" value="MBC5731923.1"/>
    <property type="molecule type" value="Genomic_DNA"/>
</dbReference>
<keyword evidence="5" id="KW-0472">Membrane</keyword>
<accession>A0ABR7HWN4</accession>
<evidence type="ECO:0000256" key="2">
    <source>
        <dbReference type="ARBA" id="ARBA00011901"/>
    </source>
</evidence>
<keyword evidence="5" id="KW-1133">Transmembrane helix</keyword>
<dbReference type="InterPro" id="IPR051206">
    <property type="entry name" value="NAMLAA_amidase_2"/>
</dbReference>
<gene>
    <name evidence="7" type="ORF">H8S34_13955</name>
</gene>
<feature type="domain" description="N-acetylmuramoyl-L-alanine amidase" evidence="6">
    <location>
        <begin position="66"/>
        <end position="212"/>
    </location>
</feature>
<evidence type="ECO:0000313" key="8">
    <source>
        <dbReference type="Proteomes" id="UP000660021"/>
    </source>
</evidence>
<dbReference type="SUPFAM" id="SSF55846">
    <property type="entry name" value="N-acetylmuramoyl-L-alanine amidase-like"/>
    <property type="match status" value="1"/>
</dbReference>
<dbReference type="Gene3D" id="3.40.80.10">
    <property type="entry name" value="Peptidoglycan recognition protein-like"/>
    <property type="match status" value="1"/>
</dbReference>